<dbReference type="EMBL" id="AP018907">
    <property type="protein sequence ID" value="BBF92394.1"/>
    <property type="molecule type" value="Genomic_DNA"/>
</dbReference>
<dbReference type="Proteomes" id="UP000266934">
    <property type="component" value="Chromosome"/>
</dbReference>
<evidence type="ECO:0000313" key="2">
    <source>
        <dbReference type="Proteomes" id="UP000266934"/>
    </source>
</evidence>
<protein>
    <recommendedName>
        <fullName evidence="3">Transcriptional regulator</fullName>
    </recommendedName>
</protein>
<evidence type="ECO:0000313" key="1">
    <source>
        <dbReference type="EMBL" id="BBF92394.1"/>
    </source>
</evidence>
<name>A0A348FYL1_9HYPH</name>
<keyword evidence="2" id="KW-1185">Reference proteome</keyword>
<proteinExistence type="predicted"/>
<gene>
    <name evidence="1" type="ORF">BLTE_10790</name>
</gene>
<dbReference type="RefSeq" id="WP_126398265.1">
    <property type="nucleotide sequence ID" value="NZ_AP018907.1"/>
</dbReference>
<sequence>MKPATTFADKARAAWGDDLPDWVLALAEDADMSTQAATAKRIGRSGSLVSTVISRSYAGNLSDIEARVRGALMGATVFCRGLGDEIGRDQCRREQSTPFVPTNSSRAALRRACRGCPHARIKGGSE</sequence>
<dbReference type="KEGG" id="blag:BLTE_10790"/>
<dbReference type="AlphaFoldDB" id="A0A348FYL1"/>
<accession>A0A348FYL1</accession>
<organism evidence="1 2">
    <name type="scientific">Blastochloris tepida</name>
    <dbReference type="NCBI Taxonomy" id="2233851"/>
    <lineage>
        <taxon>Bacteria</taxon>
        <taxon>Pseudomonadati</taxon>
        <taxon>Pseudomonadota</taxon>
        <taxon>Alphaproteobacteria</taxon>
        <taxon>Hyphomicrobiales</taxon>
        <taxon>Blastochloridaceae</taxon>
        <taxon>Blastochloris</taxon>
    </lineage>
</organism>
<dbReference type="OrthoDB" id="6064795at2"/>
<evidence type="ECO:0008006" key="3">
    <source>
        <dbReference type="Google" id="ProtNLM"/>
    </source>
</evidence>
<reference evidence="1 2" key="1">
    <citation type="submission" date="2018-08" db="EMBL/GenBank/DDBJ databases">
        <title>Complete genome sequencing of Blastochloris tepida GI.</title>
        <authorList>
            <person name="Tsukatani Y."/>
            <person name="Mori H."/>
        </authorList>
    </citation>
    <scope>NUCLEOTIDE SEQUENCE [LARGE SCALE GENOMIC DNA]</scope>
    <source>
        <strain evidence="1 2">GI</strain>
    </source>
</reference>